<accession>A0A8T2V310</accession>
<evidence type="ECO:0000313" key="9">
    <source>
        <dbReference type="Proteomes" id="UP000825935"/>
    </source>
</evidence>
<dbReference type="Pfam" id="PF07690">
    <property type="entry name" value="MFS_1"/>
    <property type="match status" value="1"/>
</dbReference>
<dbReference type="PANTHER" id="PTHR23504">
    <property type="entry name" value="MAJOR FACILITATOR SUPERFAMILY DOMAIN-CONTAINING PROTEIN 10"/>
    <property type="match status" value="1"/>
</dbReference>
<evidence type="ECO:0000256" key="3">
    <source>
        <dbReference type="ARBA" id="ARBA00022692"/>
    </source>
</evidence>
<name>A0A8T2V310_CERRI</name>
<evidence type="ECO:0000313" key="8">
    <source>
        <dbReference type="EMBL" id="KAH7441560.1"/>
    </source>
</evidence>
<dbReference type="InterPro" id="IPR011701">
    <property type="entry name" value="MFS"/>
</dbReference>
<evidence type="ECO:0000256" key="1">
    <source>
        <dbReference type="ARBA" id="ARBA00004141"/>
    </source>
</evidence>
<protein>
    <recommendedName>
        <fullName evidence="7">Major facilitator superfamily (MFS) profile domain-containing protein</fullName>
    </recommendedName>
</protein>
<keyword evidence="3 6" id="KW-0812">Transmembrane</keyword>
<keyword evidence="9" id="KW-1185">Reference proteome</keyword>
<feature type="transmembrane region" description="Helical" evidence="6">
    <location>
        <begin position="388"/>
        <end position="415"/>
    </location>
</feature>
<feature type="transmembrane region" description="Helical" evidence="6">
    <location>
        <begin position="48"/>
        <end position="73"/>
    </location>
</feature>
<feature type="transmembrane region" description="Helical" evidence="6">
    <location>
        <begin position="325"/>
        <end position="350"/>
    </location>
</feature>
<evidence type="ECO:0000256" key="4">
    <source>
        <dbReference type="ARBA" id="ARBA00022989"/>
    </source>
</evidence>
<feature type="transmembrane region" description="Helical" evidence="6">
    <location>
        <begin position="148"/>
        <end position="164"/>
    </location>
</feature>
<dbReference type="OrthoDB" id="10262656at2759"/>
<dbReference type="CDD" id="cd17330">
    <property type="entry name" value="MFS_SLC46_TetA_like"/>
    <property type="match status" value="1"/>
</dbReference>
<dbReference type="EMBL" id="CM035408">
    <property type="protein sequence ID" value="KAH7441560.1"/>
    <property type="molecule type" value="Genomic_DNA"/>
</dbReference>
<sequence length="495" mass="53554">MPSAGSCMEFDHAHAAPLLPSRSVDGCPGCLLQQRVAARNGSPPAKELSFVALISLCSALPISSLFPFIYFMVEDFNIAKSDTMVATYAGYIGSAMMLGRFISSAFWGIVADQYGRKPVILIGTFSIIIFNALFGFCTNFWMALMARFLLGLCNGILGAMKAYSSEICSKENQASGVSMLTTTWAVGLILGPAIGGYLTQPSDKYPAIFPTGSLFDRFPYALPCLCISAFAVPALISGFFIAESLHNHKLKPKINVMDPSAYLEIEKLEDDTSVMSNLKIEKDPPLWKNISALTAMYIYCVWGLHSMAYSEMFSWWAVSSEHLGGLGFSTSQVADVLAIAGTIFFLFQLFLTPRLTKFFGALRMVQVPAALTIILTSLYPLFSKLDGVQLWCVLVLSQSLKLILSACVDVGSSLLINDSVTSRQRGLANGVSTSIMSLCKAFGPSIAGFIFSMGQVRIDASFLPGMWMVFGSVSILALVAAVPSFGHLSMKSLEK</sequence>
<evidence type="ECO:0000256" key="5">
    <source>
        <dbReference type="ARBA" id="ARBA00023136"/>
    </source>
</evidence>
<gene>
    <name evidence="8" type="ORF">KP509_03G043700</name>
</gene>
<feature type="transmembrane region" description="Helical" evidence="6">
    <location>
        <begin position="85"/>
        <end position="107"/>
    </location>
</feature>
<feature type="transmembrane region" description="Helical" evidence="6">
    <location>
        <begin position="176"/>
        <end position="198"/>
    </location>
</feature>
<feature type="transmembrane region" description="Helical" evidence="6">
    <location>
        <begin position="427"/>
        <end position="453"/>
    </location>
</feature>
<comment type="subcellular location">
    <subcellularLocation>
        <location evidence="1">Membrane</location>
        <topology evidence="1">Multi-pass membrane protein</topology>
    </subcellularLocation>
</comment>
<proteinExistence type="predicted"/>
<feature type="transmembrane region" description="Helical" evidence="6">
    <location>
        <begin position="218"/>
        <end position="242"/>
    </location>
</feature>
<feature type="transmembrane region" description="Helical" evidence="6">
    <location>
        <begin position="119"/>
        <end position="142"/>
    </location>
</feature>
<reference evidence="8" key="1">
    <citation type="submission" date="2021-08" db="EMBL/GenBank/DDBJ databases">
        <title>WGS assembly of Ceratopteris richardii.</title>
        <authorList>
            <person name="Marchant D.B."/>
            <person name="Chen G."/>
            <person name="Jenkins J."/>
            <person name="Shu S."/>
            <person name="Leebens-Mack J."/>
            <person name="Grimwood J."/>
            <person name="Schmutz J."/>
            <person name="Soltis P."/>
            <person name="Soltis D."/>
            <person name="Chen Z.-H."/>
        </authorList>
    </citation>
    <scope>NUCLEOTIDE SEQUENCE</scope>
    <source>
        <strain evidence="8">Whitten #5841</strain>
        <tissue evidence="8">Leaf</tissue>
    </source>
</reference>
<dbReference type="InterPro" id="IPR020846">
    <property type="entry name" value="MFS_dom"/>
</dbReference>
<keyword evidence="2" id="KW-0813">Transport</keyword>
<dbReference type="PROSITE" id="PS50850">
    <property type="entry name" value="MFS"/>
    <property type="match status" value="1"/>
</dbReference>
<feature type="transmembrane region" description="Helical" evidence="6">
    <location>
        <begin position="362"/>
        <end position="382"/>
    </location>
</feature>
<dbReference type="GO" id="GO:0016020">
    <property type="term" value="C:membrane"/>
    <property type="evidence" value="ECO:0007669"/>
    <property type="project" value="UniProtKB-SubCell"/>
</dbReference>
<dbReference type="PANTHER" id="PTHR23504:SF15">
    <property type="entry name" value="MAJOR FACILITATOR SUPERFAMILY (MFS) PROFILE DOMAIN-CONTAINING PROTEIN"/>
    <property type="match status" value="1"/>
</dbReference>
<evidence type="ECO:0000259" key="7">
    <source>
        <dbReference type="PROSITE" id="PS50850"/>
    </source>
</evidence>
<comment type="caution">
    <text evidence="8">The sequence shown here is derived from an EMBL/GenBank/DDBJ whole genome shotgun (WGS) entry which is preliminary data.</text>
</comment>
<dbReference type="Proteomes" id="UP000825935">
    <property type="component" value="Chromosome 3"/>
</dbReference>
<evidence type="ECO:0000256" key="2">
    <source>
        <dbReference type="ARBA" id="ARBA00022448"/>
    </source>
</evidence>
<dbReference type="SUPFAM" id="SSF103473">
    <property type="entry name" value="MFS general substrate transporter"/>
    <property type="match status" value="1"/>
</dbReference>
<keyword evidence="4 6" id="KW-1133">Transmembrane helix</keyword>
<dbReference type="OMA" id="TFFAGMQ"/>
<feature type="transmembrane region" description="Helical" evidence="6">
    <location>
        <begin position="465"/>
        <end position="485"/>
    </location>
</feature>
<dbReference type="Gene3D" id="1.20.1250.20">
    <property type="entry name" value="MFS general substrate transporter like domains"/>
    <property type="match status" value="1"/>
</dbReference>
<feature type="domain" description="Major facilitator superfamily (MFS) profile" evidence="7">
    <location>
        <begin position="47"/>
        <end position="489"/>
    </location>
</feature>
<organism evidence="8 9">
    <name type="scientific">Ceratopteris richardii</name>
    <name type="common">Triangle waterfern</name>
    <dbReference type="NCBI Taxonomy" id="49495"/>
    <lineage>
        <taxon>Eukaryota</taxon>
        <taxon>Viridiplantae</taxon>
        <taxon>Streptophyta</taxon>
        <taxon>Embryophyta</taxon>
        <taxon>Tracheophyta</taxon>
        <taxon>Polypodiopsida</taxon>
        <taxon>Polypodiidae</taxon>
        <taxon>Polypodiales</taxon>
        <taxon>Pteridineae</taxon>
        <taxon>Pteridaceae</taxon>
        <taxon>Parkerioideae</taxon>
        <taxon>Ceratopteris</taxon>
    </lineage>
</organism>
<keyword evidence="5 6" id="KW-0472">Membrane</keyword>
<dbReference type="GO" id="GO:0022857">
    <property type="term" value="F:transmembrane transporter activity"/>
    <property type="evidence" value="ECO:0007669"/>
    <property type="project" value="InterPro"/>
</dbReference>
<dbReference type="InterPro" id="IPR036259">
    <property type="entry name" value="MFS_trans_sf"/>
</dbReference>
<evidence type="ECO:0000256" key="6">
    <source>
        <dbReference type="SAM" id="Phobius"/>
    </source>
</evidence>
<dbReference type="AlphaFoldDB" id="A0A8T2V310"/>